<evidence type="ECO:0000313" key="1">
    <source>
        <dbReference type="EMBL" id="MDZ5010051.1"/>
    </source>
</evidence>
<comment type="caution">
    <text evidence="1">The sequence shown here is derived from an EMBL/GenBank/DDBJ whole genome shotgun (WGS) entry which is preliminary data.</text>
</comment>
<gene>
    <name evidence="1" type="ORF">GNF77_14170</name>
</gene>
<sequence>MNEEFIKEAFKRLKEIGLTKKDLFIREKALHKFLESELYDSNLNVYIEKDLGLIQFNKI</sequence>
<name>A0AAW9IVD9_CLOPF</name>
<organism evidence="1 2">
    <name type="scientific">Clostridium perfringens</name>
    <dbReference type="NCBI Taxonomy" id="1502"/>
    <lineage>
        <taxon>Bacteria</taxon>
        <taxon>Bacillati</taxon>
        <taxon>Bacillota</taxon>
        <taxon>Clostridia</taxon>
        <taxon>Eubacteriales</taxon>
        <taxon>Clostridiaceae</taxon>
        <taxon>Clostridium</taxon>
    </lineage>
</organism>
<accession>A0AAW9IVD9</accession>
<dbReference type="RefSeq" id="WP_283725971.1">
    <property type="nucleotide sequence ID" value="NZ_CATNZV010000012.1"/>
</dbReference>
<reference evidence="1" key="1">
    <citation type="submission" date="2019-11" db="EMBL/GenBank/DDBJ databases">
        <title>Characterization of Clostridium perfringens isolates from swine manure treated agricultural soils.</title>
        <authorList>
            <person name="Wushke S.T."/>
        </authorList>
    </citation>
    <scope>NUCLEOTIDE SEQUENCE</scope>
    <source>
        <strain evidence="1">V2</strain>
    </source>
</reference>
<proteinExistence type="predicted"/>
<protein>
    <submittedName>
        <fullName evidence="1">Uncharacterized protein</fullName>
    </submittedName>
</protein>
<dbReference type="Proteomes" id="UP001292368">
    <property type="component" value="Unassembled WGS sequence"/>
</dbReference>
<dbReference type="AlphaFoldDB" id="A0AAW9IVD9"/>
<dbReference type="EMBL" id="WNVM01000018">
    <property type="protein sequence ID" value="MDZ5010051.1"/>
    <property type="molecule type" value="Genomic_DNA"/>
</dbReference>
<evidence type="ECO:0000313" key="2">
    <source>
        <dbReference type="Proteomes" id="UP001292368"/>
    </source>
</evidence>